<feature type="compositionally biased region" description="Basic and acidic residues" evidence="1">
    <location>
        <begin position="65"/>
        <end position="79"/>
    </location>
</feature>
<dbReference type="WBParaSite" id="L893_g12561.t1">
    <property type="protein sequence ID" value="L893_g12561.t1"/>
    <property type="gene ID" value="L893_g12561"/>
</dbReference>
<organism evidence="2 3">
    <name type="scientific">Steinernema glaseri</name>
    <dbReference type="NCBI Taxonomy" id="37863"/>
    <lineage>
        <taxon>Eukaryota</taxon>
        <taxon>Metazoa</taxon>
        <taxon>Ecdysozoa</taxon>
        <taxon>Nematoda</taxon>
        <taxon>Chromadorea</taxon>
        <taxon>Rhabditida</taxon>
        <taxon>Tylenchina</taxon>
        <taxon>Panagrolaimomorpha</taxon>
        <taxon>Strongyloidoidea</taxon>
        <taxon>Steinernematidae</taxon>
        <taxon>Steinernema</taxon>
    </lineage>
</organism>
<accession>A0A1I7Y4F3</accession>
<evidence type="ECO:0000313" key="2">
    <source>
        <dbReference type="Proteomes" id="UP000095287"/>
    </source>
</evidence>
<reference evidence="3" key="1">
    <citation type="submission" date="2016-11" db="UniProtKB">
        <authorList>
            <consortium name="WormBaseParasite"/>
        </authorList>
    </citation>
    <scope>IDENTIFICATION</scope>
</reference>
<feature type="compositionally biased region" description="Low complexity" evidence="1">
    <location>
        <begin position="51"/>
        <end position="61"/>
    </location>
</feature>
<feature type="region of interest" description="Disordered" evidence="1">
    <location>
        <begin position="327"/>
        <end position="466"/>
    </location>
</feature>
<feature type="region of interest" description="Disordered" evidence="1">
    <location>
        <begin position="1"/>
        <end position="177"/>
    </location>
</feature>
<feature type="compositionally biased region" description="Polar residues" evidence="1">
    <location>
        <begin position="342"/>
        <end position="361"/>
    </location>
</feature>
<keyword evidence="2" id="KW-1185">Reference proteome</keyword>
<feature type="compositionally biased region" description="Polar residues" evidence="1">
    <location>
        <begin position="422"/>
        <end position="439"/>
    </location>
</feature>
<protein>
    <submittedName>
        <fullName evidence="3">Vegetative cell wall protein gp1-like</fullName>
    </submittedName>
</protein>
<name>A0A1I7Y4F3_9BILA</name>
<proteinExistence type="predicted"/>
<dbReference type="Proteomes" id="UP000095287">
    <property type="component" value="Unplaced"/>
</dbReference>
<evidence type="ECO:0000256" key="1">
    <source>
        <dbReference type="SAM" id="MobiDB-lite"/>
    </source>
</evidence>
<evidence type="ECO:0000313" key="3">
    <source>
        <dbReference type="WBParaSite" id="L893_g12561.t1"/>
    </source>
</evidence>
<feature type="compositionally biased region" description="Polar residues" evidence="1">
    <location>
        <begin position="130"/>
        <end position="155"/>
    </location>
</feature>
<dbReference type="AlphaFoldDB" id="A0A1I7Y4F3"/>
<sequence length="466" mass="47587">MQPAALKQPGKPLPASQQKVPPPSENKPAASANDQYEPIPCFIMDPPPAAPVAVANSSNPPQKAPEGKKAQVDTPKDDQYEPIPSIDKGRTPASASNSAAAGAQSNTAPGCPSSETKKSEGAGGYVSVNDVKTCQSSGPTPLTKTPSVTGNQKMTSPADDKHEPLGPARLVSLPSSSNDEYECLGNLPMVSAPPPPVVSQPKLVPPAVPPKPVVSGIASTKPTAVAPTSQAPYVSIPTAAAPPRQAPYVSIPKAAAPPRQAPYVSVPTAVAPPRQTPYASIPKAAAPPRQAPYVSIPTAVPPRPAPYVSIPKAAVPTSQAPYVSIPTAVAPPRQTPYASIPIASTQRSTVTSTPKTSQTGDSAKPPVNPVANPKLMGPVPEKPRLSPTLPGATPTALRPGQEKPVPVSAPQKAPSHTPPKPTTLNGQTPPTTGPINTAQPLLGNMKQEPAVTPVKAPPCTKPSQAK</sequence>
<feature type="compositionally biased region" description="Low complexity" evidence="1">
    <location>
        <begin position="91"/>
        <end position="110"/>
    </location>
</feature>